<evidence type="ECO:0000313" key="3">
    <source>
        <dbReference type="Proteomes" id="UP000678679"/>
    </source>
</evidence>
<accession>A0AAX1MYG1</accession>
<organism evidence="2 3">
    <name type="scientific">Flammeovirga yaeyamensis</name>
    <dbReference type="NCBI Taxonomy" id="367791"/>
    <lineage>
        <taxon>Bacteria</taxon>
        <taxon>Pseudomonadati</taxon>
        <taxon>Bacteroidota</taxon>
        <taxon>Cytophagia</taxon>
        <taxon>Cytophagales</taxon>
        <taxon>Flammeovirgaceae</taxon>
        <taxon>Flammeovirga</taxon>
    </lineage>
</organism>
<feature type="chain" id="PRO_5043656847" description="OmpH family outer membrane protein" evidence="1">
    <location>
        <begin position="20"/>
        <end position="199"/>
    </location>
</feature>
<dbReference type="RefSeq" id="WP_169663215.1">
    <property type="nucleotide sequence ID" value="NZ_CP076132.1"/>
</dbReference>
<proteinExistence type="predicted"/>
<evidence type="ECO:0000313" key="2">
    <source>
        <dbReference type="EMBL" id="QWG00374.1"/>
    </source>
</evidence>
<sequence>MKIIQTFLLFLLLPFFSNAQSLATKDDVLAQMMLNPKDTLLWESYMGKTWVTMTIFEKEQCQELSTRFDQKLQEQLKVIEEEKQNSFTDNFDSEVDSIEMNAEKLLESDVLAEERALQKAAKEAADASVEELKQLSQNLKQNLPLIEDIIKNKTADLGIEYHSYGTENSEEILAWLKNYGQKIYQTTYNNIIVNNGSKK</sequence>
<dbReference type="KEGG" id="fya:KMW28_11995"/>
<evidence type="ECO:0008006" key="4">
    <source>
        <dbReference type="Google" id="ProtNLM"/>
    </source>
</evidence>
<gene>
    <name evidence="2" type="ORF">KMW28_11995</name>
</gene>
<protein>
    <recommendedName>
        <fullName evidence="4">OmpH family outer membrane protein</fullName>
    </recommendedName>
</protein>
<dbReference type="AlphaFoldDB" id="A0AAX1MYG1"/>
<feature type="signal peptide" evidence="1">
    <location>
        <begin position="1"/>
        <end position="19"/>
    </location>
</feature>
<evidence type="ECO:0000256" key="1">
    <source>
        <dbReference type="SAM" id="SignalP"/>
    </source>
</evidence>
<name>A0AAX1MYG1_9BACT</name>
<keyword evidence="3" id="KW-1185">Reference proteome</keyword>
<reference evidence="2 3" key="1">
    <citation type="submission" date="2021-05" db="EMBL/GenBank/DDBJ databases">
        <title>Comparative genomic studies on the polysaccharide-degrading batcterial strains of the Flammeovirga genus.</title>
        <authorList>
            <person name="Zewei F."/>
            <person name="Zheng Z."/>
            <person name="Yu L."/>
            <person name="Ruyue G."/>
            <person name="Yanhong M."/>
            <person name="Yuanyuan C."/>
            <person name="Jingyan G."/>
            <person name="Wenjun H."/>
        </authorList>
    </citation>
    <scope>NUCLEOTIDE SEQUENCE [LARGE SCALE GENOMIC DNA]</scope>
    <source>
        <strain evidence="2 3">NBRC:100898</strain>
    </source>
</reference>
<dbReference type="EMBL" id="CP076132">
    <property type="protein sequence ID" value="QWG00374.1"/>
    <property type="molecule type" value="Genomic_DNA"/>
</dbReference>
<dbReference type="Proteomes" id="UP000678679">
    <property type="component" value="Chromosome 1"/>
</dbReference>
<keyword evidence="1" id="KW-0732">Signal</keyword>